<dbReference type="GO" id="GO:0005886">
    <property type="term" value="C:plasma membrane"/>
    <property type="evidence" value="ECO:0007669"/>
    <property type="project" value="TreeGrafter"/>
</dbReference>
<feature type="transmembrane region" description="Helical" evidence="5">
    <location>
        <begin position="432"/>
        <end position="451"/>
    </location>
</feature>
<feature type="transmembrane region" description="Helical" evidence="5">
    <location>
        <begin position="233"/>
        <end position="252"/>
    </location>
</feature>
<feature type="transmembrane region" description="Helical" evidence="5">
    <location>
        <begin position="129"/>
        <end position="152"/>
    </location>
</feature>
<evidence type="ECO:0000313" key="6">
    <source>
        <dbReference type="EMBL" id="KYQ91317.1"/>
    </source>
</evidence>
<feature type="transmembrane region" description="Helical" evidence="5">
    <location>
        <begin position="409"/>
        <end position="426"/>
    </location>
</feature>
<feature type="transmembrane region" description="Helical" evidence="5">
    <location>
        <begin position="173"/>
        <end position="196"/>
    </location>
</feature>
<evidence type="ECO:0000256" key="5">
    <source>
        <dbReference type="SAM" id="Phobius"/>
    </source>
</evidence>
<comment type="caution">
    <text evidence="6">The sequence shown here is derived from an EMBL/GenBank/DDBJ whole genome shotgun (WGS) entry which is preliminary data.</text>
</comment>
<dbReference type="AlphaFoldDB" id="A0A151ZBJ1"/>
<feature type="transmembrane region" description="Helical" evidence="5">
    <location>
        <begin position="316"/>
        <end position="343"/>
    </location>
</feature>
<feature type="transmembrane region" description="Helical" evidence="5">
    <location>
        <begin position="272"/>
        <end position="295"/>
    </location>
</feature>
<dbReference type="NCBIfam" id="TIGR01197">
    <property type="entry name" value="nramp"/>
    <property type="match status" value="1"/>
</dbReference>
<dbReference type="GO" id="GO:0034755">
    <property type="term" value="P:iron ion transmembrane transport"/>
    <property type="evidence" value="ECO:0007669"/>
    <property type="project" value="TreeGrafter"/>
</dbReference>
<keyword evidence="2 5" id="KW-0812">Transmembrane</keyword>
<sequence length="545" mass="60555">MTNQYQPLTELNQIMDNNKDLDQTDGDYIDSIPLDTFEITQNDYYKIDNENEIQLNMSQLNEMITNNVNDDENNDVINNLVVVPKEKSFSFKQLRSFLGPALLVSVGYLDPGNWATDIEGGSRFGTSLLWVLLFSNIIALLLQTLVIRVSLVTGLNLAQMCAKEFQDNKIMRYSLWLISELSIISTDLAEVIGTAIGLKLLFNVPMIAGVIITAVDTLLFLLIQRFGPRKLEFLMLLLLSAITSCFIVELFLCKPSAKDVFKGFVPSLNRDSVFIATSIVGATVMPHNLFLHSGIVNSRSIGKDMDSIKQACKYNIIDTFLALNCAFFVNASILILSATVFYANGIEVTELADAHKLLGDLLNSKVGSVLFGVALLLSGQSSTIGGTMAGQIVMEGFVQIRVKSWLRRLITRSMAIVPAVVIILAMGEGATYKLLISSQVVLSIALPFAVIPLIQFTSRSDIMSDLRSPKLMLLSSISVALFIIILNFMTIYELIHDLLQSTLAIKIVTSVILIPIVFLLFLLLLYLISYRHQQKILKYLLINRK</sequence>
<gene>
    <name evidence="6" type="ORF">DLAC_08263</name>
</gene>
<comment type="subcellular location">
    <subcellularLocation>
        <location evidence="1">Membrane</location>
        <topology evidence="1">Multi-pass membrane protein</topology>
    </subcellularLocation>
</comment>
<dbReference type="InParanoid" id="A0A151ZBJ1"/>
<dbReference type="PANTHER" id="PTHR11706:SF101">
    <property type="entry name" value="MANGANESE TRANSPORTER SMF1"/>
    <property type="match status" value="1"/>
</dbReference>
<name>A0A151ZBJ1_TIELA</name>
<feature type="transmembrane region" description="Helical" evidence="5">
    <location>
        <begin position="471"/>
        <end position="492"/>
    </location>
</feature>
<dbReference type="PRINTS" id="PR00447">
    <property type="entry name" value="NATRESASSCMP"/>
</dbReference>
<dbReference type="Pfam" id="PF01566">
    <property type="entry name" value="Nramp"/>
    <property type="match status" value="1"/>
</dbReference>
<organism evidence="6 7">
    <name type="scientific">Tieghemostelium lacteum</name>
    <name type="common">Slime mold</name>
    <name type="synonym">Dictyostelium lacteum</name>
    <dbReference type="NCBI Taxonomy" id="361077"/>
    <lineage>
        <taxon>Eukaryota</taxon>
        <taxon>Amoebozoa</taxon>
        <taxon>Evosea</taxon>
        <taxon>Eumycetozoa</taxon>
        <taxon>Dictyostelia</taxon>
        <taxon>Dictyosteliales</taxon>
        <taxon>Raperosteliaceae</taxon>
        <taxon>Tieghemostelium</taxon>
    </lineage>
</organism>
<accession>A0A151ZBJ1</accession>
<protein>
    <submittedName>
        <fullName evidence="6">Natural resistance-associated macrophage protein</fullName>
    </submittedName>
</protein>
<dbReference type="GO" id="GO:0015086">
    <property type="term" value="F:cadmium ion transmembrane transporter activity"/>
    <property type="evidence" value="ECO:0007669"/>
    <property type="project" value="TreeGrafter"/>
</dbReference>
<dbReference type="NCBIfam" id="NF001923">
    <property type="entry name" value="PRK00701.1"/>
    <property type="match status" value="1"/>
</dbReference>
<dbReference type="InterPro" id="IPR001046">
    <property type="entry name" value="NRAMP_fam"/>
</dbReference>
<keyword evidence="3 5" id="KW-1133">Transmembrane helix</keyword>
<dbReference type="STRING" id="361077.A0A151ZBJ1"/>
<dbReference type="GO" id="GO:0030026">
    <property type="term" value="P:intracellular manganese ion homeostasis"/>
    <property type="evidence" value="ECO:0007669"/>
    <property type="project" value="TreeGrafter"/>
</dbReference>
<dbReference type="EMBL" id="LODT01000035">
    <property type="protein sequence ID" value="KYQ91317.1"/>
    <property type="molecule type" value="Genomic_DNA"/>
</dbReference>
<dbReference type="PANTHER" id="PTHR11706">
    <property type="entry name" value="SOLUTE CARRIER PROTEIN FAMILY 11 MEMBER"/>
    <property type="match status" value="1"/>
</dbReference>
<proteinExistence type="inferred from homology"/>
<keyword evidence="4 5" id="KW-0472">Membrane</keyword>
<dbReference type="NCBIfam" id="NF037982">
    <property type="entry name" value="Nramp_1"/>
    <property type="match status" value="1"/>
</dbReference>
<dbReference type="OrthoDB" id="409173at2759"/>
<keyword evidence="7" id="KW-1185">Reference proteome</keyword>
<dbReference type="GO" id="GO:0005384">
    <property type="term" value="F:manganese ion transmembrane transporter activity"/>
    <property type="evidence" value="ECO:0007669"/>
    <property type="project" value="TreeGrafter"/>
</dbReference>
<feature type="transmembrane region" description="Helical" evidence="5">
    <location>
        <begin position="202"/>
        <end position="221"/>
    </location>
</feature>
<evidence type="ECO:0000313" key="7">
    <source>
        <dbReference type="Proteomes" id="UP000076078"/>
    </source>
</evidence>
<evidence type="ECO:0000256" key="4">
    <source>
        <dbReference type="ARBA" id="ARBA00023136"/>
    </source>
</evidence>
<dbReference type="OMA" id="AQNCKKH"/>
<feature type="transmembrane region" description="Helical" evidence="5">
    <location>
        <begin position="366"/>
        <end position="388"/>
    </location>
</feature>
<evidence type="ECO:0000256" key="2">
    <source>
        <dbReference type="ARBA" id="ARBA00022692"/>
    </source>
</evidence>
<evidence type="ECO:0000256" key="3">
    <source>
        <dbReference type="ARBA" id="ARBA00022989"/>
    </source>
</evidence>
<dbReference type="HAMAP" id="MF_00221">
    <property type="entry name" value="NRAMP"/>
    <property type="match status" value="1"/>
</dbReference>
<evidence type="ECO:0000256" key="1">
    <source>
        <dbReference type="ARBA" id="ARBA00004141"/>
    </source>
</evidence>
<feature type="transmembrane region" description="Helical" evidence="5">
    <location>
        <begin position="504"/>
        <end position="528"/>
    </location>
</feature>
<reference evidence="6 7" key="1">
    <citation type="submission" date="2015-12" db="EMBL/GenBank/DDBJ databases">
        <title>Dictyostelia acquired genes for synthesis and detection of signals that induce cell-type specialization by lateral gene transfer from prokaryotes.</title>
        <authorList>
            <person name="Gloeckner G."/>
            <person name="Schaap P."/>
        </authorList>
    </citation>
    <scope>NUCLEOTIDE SEQUENCE [LARGE SCALE GENOMIC DNA]</scope>
    <source>
        <strain evidence="6 7">TK</strain>
    </source>
</reference>
<dbReference type="FunCoup" id="A0A151ZBJ1">
    <property type="interactions" value="2"/>
</dbReference>
<dbReference type="Proteomes" id="UP000076078">
    <property type="component" value="Unassembled WGS sequence"/>
</dbReference>